<keyword evidence="1" id="KW-0472">Membrane</keyword>
<dbReference type="PROSITE" id="PS50887">
    <property type="entry name" value="GGDEF"/>
    <property type="match status" value="1"/>
</dbReference>
<dbReference type="PROSITE" id="PS50883">
    <property type="entry name" value="EAL"/>
    <property type="match status" value="1"/>
</dbReference>
<dbReference type="Gene3D" id="3.20.20.450">
    <property type="entry name" value="EAL domain"/>
    <property type="match status" value="1"/>
</dbReference>
<dbReference type="NCBIfam" id="TIGR00254">
    <property type="entry name" value="GGDEF"/>
    <property type="match status" value="1"/>
</dbReference>
<protein>
    <submittedName>
        <fullName evidence="5">Diguanylate phosphodiesterase</fullName>
    </submittedName>
</protein>
<dbReference type="Pfam" id="PF00563">
    <property type="entry name" value="EAL"/>
    <property type="match status" value="1"/>
</dbReference>
<proteinExistence type="predicted"/>
<dbReference type="InterPro" id="IPR000160">
    <property type="entry name" value="GGDEF_dom"/>
</dbReference>
<evidence type="ECO:0000313" key="5">
    <source>
        <dbReference type="EMBL" id="GGA93618.1"/>
    </source>
</evidence>
<reference evidence="5" key="1">
    <citation type="journal article" date="2014" name="Int. J. Syst. Evol. Microbiol.">
        <title>Complete genome sequence of Corynebacterium casei LMG S-19264T (=DSM 44701T), isolated from a smear-ripened cheese.</title>
        <authorList>
            <consortium name="US DOE Joint Genome Institute (JGI-PGF)"/>
            <person name="Walter F."/>
            <person name="Albersmeier A."/>
            <person name="Kalinowski J."/>
            <person name="Ruckert C."/>
        </authorList>
    </citation>
    <scope>NUCLEOTIDE SEQUENCE</scope>
    <source>
        <strain evidence="5">CGMCC 1.15322</strain>
    </source>
</reference>
<dbReference type="InterPro" id="IPR032244">
    <property type="entry name" value="LapD_MoxY_N"/>
</dbReference>
<sequence>MWLAIILSTLLALMGGLLASTLNARSYLSEQLNAKNTDNATALALALSQQNADSVMIELTVSALFDSGHYELIRVVDPLGQTIVEKVTPGRAQSVPDWFTQLLPLYASPGQARISSGWNQLGTLTLISNSRFAYEALWKSVLQLVAALALAGLVGGVLAATVLGRLREPLQRVINQANAISDRRFVLIDVPNVPELRQLAMAMNGTVTRLKNMFAEEAQRLEVLRLAANYDTLTGLANRTFFLVQLLDSLDSEEAEGGTLLLMRIARFSALSKRLGSSVVDGLLKTVGETLQHQALQSQAVAARIGDSDFALLLPAQVNAREVAKKLLASLIEISAPLTAGDPAAYIGLGKLTRGQDMPSLMAQVSSALIAAEAQGANAVREASPEAAAQGGPETAPLIKLALEQNRARLLSLPVTDMQGKLLHRECTMELMLGSATDWEPARHLMQAAEASQLTPWMDLQAIRLAQEKLASEPHLPGLSISLSALSISAEQHYVKLLDQICKSPGLAGRLWLEVAESAAVKHIDSFRAFGVSVRQAGSHAGLKHFGRHFNQADAVHDLGLDFLKVDSSFVRGLQYSADNQIFLKSLALAAHKMGMQVLAEGLIDRAELAALDAAGFDGVAGPAVKDAA</sequence>
<evidence type="ECO:0000259" key="2">
    <source>
        <dbReference type="PROSITE" id="PS50883"/>
    </source>
</evidence>
<feature type="domain" description="HAMP" evidence="3">
    <location>
        <begin position="164"/>
        <end position="215"/>
    </location>
</feature>
<feature type="transmembrane region" description="Helical" evidence="1">
    <location>
        <begin position="141"/>
        <end position="163"/>
    </location>
</feature>
<comment type="caution">
    <text evidence="5">The sequence shown here is derived from an EMBL/GenBank/DDBJ whole genome shotgun (WGS) entry which is preliminary data.</text>
</comment>
<dbReference type="PANTHER" id="PTHR33121">
    <property type="entry name" value="CYCLIC DI-GMP PHOSPHODIESTERASE PDEF"/>
    <property type="match status" value="1"/>
</dbReference>
<dbReference type="Proteomes" id="UP000620596">
    <property type="component" value="Unassembled WGS sequence"/>
</dbReference>
<dbReference type="InterPro" id="IPR035919">
    <property type="entry name" value="EAL_sf"/>
</dbReference>
<dbReference type="GO" id="GO:0016020">
    <property type="term" value="C:membrane"/>
    <property type="evidence" value="ECO:0007669"/>
    <property type="project" value="InterPro"/>
</dbReference>
<evidence type="ECO:0000313" key="6">
    <source>
        <dbReference type="Proteomes" id="UP000620596"/>
    </source>
</evidence>
<dbReference type="Gene3D" id="6.20.270.20">
    <property type="entry name" value="LapD/MoxY periplasmic domain"/>
    <property type="match status" value="1"/>
</dbReference>
<dbReference type="SMART" id="SM00052">
    <property type="entry name" value="EAL"/>
    <property type="match status" value="1"/>
</dbReference>
<keyword evidence="6" id="KW-1185">Reference proteome</keyword>
<dbReference type="InterPro" id="IPR003660">
    <property type="entry name" value="HAMP_dom"/>
</dbReference>
<keyword evidence="1" id="KW-1133">Transmembrane helix</keyword>
<dbReference type="InterPro" id="IPR043128">
    <property type="entry name" value="Rev_trsase/Diguanyl_cyclase"/>
</dbReference>
<dbReference type="InterPro" id="IPR029787">
    <property type="entry name" value="Nucleotide_cyclase"/>
</dbReference>
<keyword evidence="1" id="KW-0812">Transmembrane</keyword>
<dbReference type="InterPro" id="IPR042461">
    <property type="entry name" value="LapD_MoxY_peri_C"/>
</dbReference>
<gene>
    <name evidence="5" type="ORF">GCM10011496_13320</name>
</gene>
<dbReference type="EMBL" id="BMIG01000004">
    <property type="protein sequence ID" value="GGA93618.1"/>
    <property type="molecule type" value="Genomic_DNA"/>
</dbReference>
<reference evidence="5" key="2">
    <citation type="submission" date="2020-09" db="EMBL/GenBank/DDBJ databases">
        <authorList>
            <person name="Sun Q."/>
            <person name="Zhou Y."/>
        </authorList>
    </citation>
    <scope>NUCLEOTIDE SEQUENCE</scope>
    <source>
        <strain evidence="5">CGMCC 1.15322</strain>
    </source>
</reference>
<accession>A0A916SD72</accession>
<dbReference type="AlphaFoldDB" id="A0A916SD72"/>
<organism evidence="5 6">
    <name type="scientific">Polaromonas eurypsychrophila</name>
    <dbReference type="NCBI Taxonomy" id="1614635"/>
    <lineage>
        <taxon>Bacteria</taxon>
        <taxon>Pseudomonadati</taxon>
        <taxon>Pseudomonadota</taxon>
        <taxon>Betaproteobacteria</taxon>
        <taxon>Burkholderiales</taxon>
        <taxon>Comamonadaceae</taxon>
        <taxon>Polaromonas</taxon>
    </lineage>
</organism>
<evidence type="ECO:0000256" key="1">
    <source>
        <dbReference type="SAM" id="Phobius"/>
    </source>
</evidence>
<dbReference type="InterPro" id="IPR050706">
    <property type="entry name" value="Cyclic-di-GMP_PDE-like"/>
</dbReference>
<feature type="domain" description="GGDEF" evidence="4">
    <location>
        <begin position="256"/>
        <end position="385"/>
    </location>
</feature>
<dbReference type="Gene3D" id="3.30.70.270">
    <property type="match status" value="1"/>
</dbReference>
<dbReference type="Gene3D" id="3.30.110.200">
    <property type="match status" value="1"/>
</dbReference>
<dbReference type="SUPFAM" id="SSF55073">
    <property type="entry name" value="Nucleotide cyclase"/>
    <property type="match status" value="1"/>
</dbReference>
<dbReference type="GO" id="GO:0071111">
    <property type="term" value="F:cyclic-guanylate-specific phosphodiesterase activity"/>
    <property type="evidence" value="ECO:0007669"/>
    <property type="project" value="InterPro"/>
</dbReference>
<dbReference type="SMART" id="SM00267">
    <property type="entry name" value="GGDEF"/>
    <property type="match status" value="1"/>
</dbReference>
<evidence type="ECO:0000259" key="4">
    <source>
        <dbReference type="PROSITE" id="PS50887"/>
    </source>
</evidence>
<name>A0A916SD72_9BURK</name>
<evidence type="ECO:0000259" key="3">
    <source>
        <dbReference type="PROSITE" id="PS50885"/>
    </source>
</evidence>
<dbReference type="PANTHER" id="PTHR33121:SF23">
    <property type="entry name" value="CYCLIC DI-GMP PHOSPHODIESTERASE PDEB"/>
    <property type="match status" value="1"/>
</dbReference>
<dbReference type="PROSITE" id="PS50885">
    <property type="entry name" value="HAMP"/>
    <property type="match status" value="1"/>
</dbReference>
<feature type="domain" description="EAL" evidence="2">
    <location>
        <begin position="392"/>
        <end position="629"/>
    </location>
</feature>
<dbReference type="SUPFAM" id="SSF141868">
    <property type="entry name" value="EAL domain-like"/>
    <property type="match status" value="1"/>
</dbReference>
<dbReference type="InterPro" id="IPR001633">
    <property type="entry name" value="EAL_dom"/>
</dbReference>
<dbReference type="Pfam" id="PF16448">
    <property type="entry name" value="LapD_MoxY_N"/>
    <property type="match status" value="1"/>
</dbReference>
<dbReference type="RefSeq" id="WP_229676227.1">
    <property type="nucleotide sequence ID" value="NZ_BMIG01000004.1"/>
</dbReference>
<dbReference type="GO" id="GO:0007165">
    <property type="term" value="P:signal transduction"/>
    <property type="evidence" value="ECO:0007669"/>
    <property type="project" value="InterPro"/>
</dbReference>
<dbReference type="Pfam" id="PF00990">
    <property type="entry name" value="GGDEF"/>
    <property type="match status" value="1"/>
</dbReference>